<keyword evidence="2 7" id="KW-0645">Protease</keyword>
<dbReference type="AlphaFoldDB" id="A0A6A3AQR5"/>
<dbReference type="InterPro" id="IPR021109">
    <property type="entry name" value="Peptidase_aspartic_dom_sf"/>
</dbReference>
<protein>
    <submittedName>
        <fullName evidence="10">NAC domain-containing protein 29-like</fullName>
    </submittedName>
</protein>
<evidence type="ECO:0000256" key="6">
    <source>
        <dbReference type="PIRSR" id="PIRSR601461-1"/>
    </source>
</evidence>
<keyword evidence="8" id="KW-0732">Signal</keyword>
<gene>
    <name evidence="10" type="ORF">F3Y22_tig00110392pilonHSYRG00238</name>
</gene>
<dbReference type="GO" id="GO:0004190">
    <property type="term" value="F:aspartic-type endopeptidase activity"/>
    <property type="evidence" value="ECO:0007669"/>
    <property type="project" value="UniProtKB-KW"/>
</dbReference>
<dbReference type="FunFam" id="2.40.70.10:FF:000033">
    <property type="entry name" value="Aspartyl protease family protein"/>
    <property type="match status" value="1"/>
</dbReference>
<dbReference type="InterPro" id="IPR032861">
    <property type="entry name" value="TAXi_N"/>
</dbReference>
<evidence type="ECO:0000256" key="2">
    <source>
        <dbReference type="ARBA" id="ARBA00022670"/>
    </source>
</evidence>
<dbReference type="InterPro" id="IPR001461">
    <property type="entry name" value="Aspartic_peptidase_A1"/>
</dbReference>
<dbReference type="CDD" id="cd05476">
    <property type="entry name" value="pepsin_A_like_plant"/>
    <property type="match status" value="1"/>
</dbReference>
<name>A0A6A3AQR5_HIBSY</name>
<proteinExistence type="inferred from homology"/>
<dbReference type="PANTHER" id="PTHR47967:SF69">
    <property type="entry name" value="ASPARTIC PROTEINASE NANA, CHLOROPLAST"/>
    <property type="match status" value="1"/>
</dbReference>
<feature type="active site" evidence="6">
    <location>
        <position position="127"/>
    </location>
</feature>
<dbReference type="InterPro" id="IPR051708">
    <property type="entry name" value="Plant_Aspart_Prot_A1"/>
</dbReference>
<dbReference type="PRINTS" id="PR00792">
    <property type="entry name" value="PEPSIN"/>
</dbReference>
<dbReference type="PROSITE" id="PS00141">
    <property type="entry name" value="ASP_PROTEASE"/>
    <property type="match status" value="1"/>
</dbReference>
<dbReference type="Gene3D" id="2.40.70.10">
    <property type="entry name" value="Acid Proteases"/>
    <property type="match status" value="2"/>
</dbReference>
<keyword evidence="4 7" id="KW-0378">Hydrolase</keyword>
<comment type="caution">
    <text evidence="10">The sequence shown here is derived from an EMBL/GenBank/DDBJ whole genome shotgun (WGS) entry which is preliminary data.</text>
</comment>
<evidence type="ECO:0000256" key="7">
    <source>
        <dbReference type="RuleBase" id="RU000454"/>
    </source>
</evidence>
<accession>A0A6A3AQR5</accession>
<evidence type="ECO:0000256" key="1">
    <source>
        <dbReference type="ARBA" id="ARBA00007447"/>
    </source>
</evidence>
<dbReference type="InterPro" id="IPR034161">
    <property type="entry name" value="Pepsin-like_plant"/>
</dbReference>
<dbReference type="EMBL" id="VEPZ02000969">
    <property type="protein sequence ID" value="KAE8706586.1"/>
    <property type="molecule type" value="Genomic_DNA"/>
</dbReference>
<dbReference type="PROSITE" id="PS51767">
    <property type="entry name" value="PEPTIDASE_A1"/>
    <property type="match status" value="1"/>
</dbReference>
<evidence type="ECO:0000259" key="9">
    <source>
        <dbReference type="PROSITE" id="PS51767"/>
    </source>
</evidence>
<dbReference type="GO" id="GO:0006508">
    <property type="term" value="P:proteolysis"/>
    <property type="evidence" value="ECO:0007669"/>
    <property type="project" value="UniProtKB-KW"/>
</dbReference>
<dbReference type="Pfam" id="PF14543">
    <property type="entry name" value="TAXi_N"/>
    <property type="match status" value="1"/>
</dbReference>
<feature type="active site" evidence="6">
    <location>
        <position position="351"/>
    </location>
</feature>
<organism evidence="10 11">
    <name type="scientific">Hibiscus syriacus</name>
    <name type="common">Rose of Sharon</name>
    <dbReference type="NCBI Taxonomy" id="106335"/>
    <lineage>
        <taxon>Eukaryota</taxon>
        <taxon>Viridiplantae</taxon>
        <taxon>Streptophyta</taxon>
        <taxon>Embryophyta</taxon>
        <taxon>Tracheophyta</taxon>
        <taxon>Spermatophyta</taxon>
        <taxon>Magnoliopsida</taxon>
        <taxon>eudicotyledons</taxon>
        <taxon>Gunneridae</taxon>
        <taxon>Pentapetalae</taxon>
        <taxon>rosids</taxon>
        <taxon>malvids</taxon>
        <taxon>Malvales</taxon>
        <taxon>Malvaceae</taxon>
        <taxon>Malvoideae</taxon>
        <taxon>Hibiscus</taxon>
    </lineage>
</organism>
<evidence type="ECO:0000256" key="4">
    <source>
        <dbReference type="ARBA" id="ARBA00022801"/>
    </source>
</evidence>
<dbReference type="InterPro" id="IPR032799">
    <property type="entry name" value="TAXi_C"/>
</dbReference>
<dbReference type="Pfam" id="PF14541">
    <property type="entry name" value="TAXi_C"/>
    <property type="match status" value="1"/>
</dbReference>
<feature type="chain" id="PRO_5025595097" evidence="8">
    <location>
        <begin position="21"/>
        <end position="476"/>
    </location>
</feature>
<dbReference type="SUPFAM" id="SSF50630">
    <property type="entry name" value="Acid proteases"/>
    <property type="match status" value="1"/>
</dbReference>
<reference evidence="10" key="1">
    <citation type="submission" date="2019-09" db="EMBL/GenBank/DDBJ databases">
        <title>Draft genome information of white flower Hibiscus syriacus.</title>
        <authorList>
            <person name="Kim Y.-M."/>
        </authorList>
    </citation>
    <scope>NUCLEOTIDE SEQUENCE [LARGE SCALE GENOMIC DNA]</scope>
    <source>
        <strain evidence="10">YM2019G1</strain>
    </source>
</reference>
<evidence type="ECO:0000313" key="11">
    <source>
        <dbReference type="Proteomes" id="UP000436088"/>
    </source>
</evidence>
<evidence type="ECO:0000256" key="5">
    <source>
        <dbReference type="ARBA" id="ARBA00023180"/>
    </source>
</evidence>
<evidence type="ECO:0000313" key="10">
    <source>
        <dbReference type="EMBL" id="KAE8706586.1"/>
    </source>
</evidence>
<sequence>MEGKLMILLPLIVFFSTVEAQQHVEKMQHHQNSDSFTLELVHRHAFQFTNNKLKTRQERLEDLLHRDVIRHRIASHRVQTRRRSGEAISASASTEMPLASAVDYAIAQYFTTLNIGTPSQKFRLVVDTGSDLTWVSCRYGCSGRGGDCSRKGRMKGNRVFHAPSSSSFSPIPCASEMCDVVASPFTLTTCPTPLTPCAYAYSYVDGSEAVGVLANETITVGLTNGRKTRLRNVVIGCTNSYKASIGHIDGILGISNTKYSFTTYAAEKFGARFSYCLVDHLSHLNVTNYLTFGKRRNQVKVLGNTRYTRLELDAIPSFYAVNVKGISIGGKMLEIPMKVWDTTQGGGMIIDSGTSLTRLVDSAYRTVMEVLTKSVSKYQRVKLDTIPMEYCINATAGFDKTLVPKLIIHFKDGARFEPHWKSYIIDAGGGIRCLGFSPAGFPGLSTIGNIMQQNYLWEFDLEGKKLGFAPSSCNNS</sequence>
<dbReference type="InterPro" id="IPR001969">
    <property type="entry name" value="Aspartic_peptidase_AS"/>
</dbReference>
<dbReference type="PANTHER" id="PTHR47967">
    <property type="entry name" value="OS07G0603500 PROTEIN-RELATED"/>
    <property type="match status" value="1"/>
</dbReference>
<keyword evidence="3 7" id="KW-0064">Aspartyl protease</keyword>
<comment type="similarity">
    <text evidence="1 7">Belongs to the peptidase A1 family.</text>
</comment>
<feature type="signal peptide" evidence="8">
    <location>
        <begin position="1"/>
        <end position="20"/>
    </location>
</feature>
<dbReference type="Proteomes" id="UP000436088">
    <property type="component" value="Unassembled WGS sequence"/>
</dbReference>
<feature type="domain" description="Peptidase A1" evidence="9">
    <location>
        <begin position="109"/>
        <end position="469"/>
    </location>
</feature>
<keyword evidence="11" id="KW-1185">Reference proteome</keyword>
<evidence type="ECO:0000256" key="8">
    <source>
        <dbReference type="SAM" id="SignalP"/>
    </source>
</evidence>
<dbReference type="OrthoDB" id="2747330at2759"/>
<dbReference type="InterPro" id="IPR033121">
    <property type="entry name" value="PEPTIDASE_A1"/>
</dbReference>
<keyword evidence="5" id="KW-0325">Glycoprotein</keyword>
<evidence type="ECO:0000256" key="3">
    <source>
        <dbReference type="ARBA" id="ARBA00022750"/>
    </source>
</evidence>